<reference evidence="1 2" key="1">
    <citation type="submission" date="2019-08" db="EMBL/GenBank/DDBJ databases">
        <title>The genome sequence of a newly discovered highly antifungal drug resistant Aspergillus species, Aspergillus tanneri NIH 1004.</title>
        <authorList>
            <person name="Mounaud S."/>
            <person name="Singh I."/>
            <person name="Joardar V."/>
            <person name="Pakala S."/>
            <person name="Pakala S."/>
            <person name="Venepally P."/>
            <person name="Chung J.K."/>
            <person name="Losada L."/>
            <person name="Nierman W.C."/>
        </authorList>
    </citation>
    <scope>NUCLEOTIDE SEQUENCE [LARGE SCALE GENOMIC DNA]</scope>
    <source>
        <strain evidence="1 2">NIH1004</strain>
    </source>
</reference>
<dbReference type="RefSeq" id="XP_033421229.1">
    <property type="nucleotide sequence ID" value="XM_033575374.1"/>
</dbReference>
<gene>
    <name evidence="1" type="ORF">ATNIH1004_010806</name>
</gene>
<organism evidence="1 2">
    <name type="scientific">Aspergillus tanneri</name>
    <dbReference type="NCBI Taxonomy" id="1220188"/>
    <lineage>
        <taxon>Eukaryota</taxon>
        <taxon>Fungi</taxon>
        <taxon>Dikarya</taxon>
        <taxon>Ascomycota</taxon>
        <taxon>Pezizomycotina</taxon>
        <taxon>Eurotiomycetes</taxon>
        <taxon>Eurotiomycetidae</taxon>
        <taxon>Eurotiales</taxon>
        <taxon>Aspergillaceae</taxon>
        <taxon>Aspergillus</taxon>
        <taxon>Aspergillus subgen. Circumdati</taxon>
    </lineage>
</organism>
<protein>
    <submittedName>
        <fullName evidence="1">Uncharacterized protein</fullName>
    </submittedName>
</protein>
<evidence type="ECO:0000313" key="2">
    <source>
        <dbReference type="Proteomes" id="UP000324241"/>
    </source>
</evidence>
<name>A0A5M9MFY4_9EURO</name>
<proteinExistence type="predicted"/>
<dbReference type="EMBL" id="QUQM01000008">
    <property type="protein sequence ID" value="KAA8641867.1"/>
    <property type="molecule type" value="Genomic_DNA"/>
</dbReference>
<dbReference type="Proteomes" id="UP000324241">
    <property type="component" value="Unassembled WGS sequence"/>
</dbReference>
<dbReference type="AlphaFoldDB" id="A0A5M9MFY4"/>
<dbReference type="OrthoDB" id="444631at2759"/>
<sequence>MRLPMRFKIDPSVLDGRCMRRFQLALIQSDLREQLTGYSSLWSVKFSFLFLLRKLVDRNCITGHSIWLGCLALKIAMSLDIGTDAAVIVNSGNVLRRTKINWF</sequence>
<evidence type="ECO:0000313" key="1">
    <source>
        <dbReference type="EMBL" id="KAA8641867.1"/>
    </source>
</evidence>
<comment type="caution">
    <text evidence="1">The sequence shown here is derived from an EMBL/GenBank/DDBJ whole genome shotgun (WGS) entry which is preliminary data.</text>
</comment>
<accession>A0A5M9MFY4</accession>
<dbReference type="GeneID" id="54333507"/>